<name>A0ABR3ZA85_9PEZI</name>
<dbReference type="Gene3D" id="3.40.1350.10">
    <property type="match status" value="1"/>
</dbReference>
<dbReference type="InterPro" id="IPR036167">
    <property type="entry name" value="tRNA_intron_Endo_cat-like_sf"/>
</dbReference>
<evidence type="ECO:0000256" key="3">
    <source>
        <dbReference type="SAM" id="MobiDB-lite"/>
    </source>
</evidence>
<feature type="domain" description="tRNA-splicing endonuclease subunit Sen15" evidence="4">
    <location>
        <begin position="35"/>
        <end position="185"/>
    </location>
</feature>
<dbReference type="InterPro" id="IPR042777">
    <property type="entry name" value="Sen15_fungi"/>
</dbReference>
<evidence type="ECO:0000256" key="1">
    <source>
        <dbReference type="ARBA" id="ARBA00006091"/>
    </source>
</evidence>
<keyword evidence="6" id="KW-1185">Reference proteome</keyword>
<dbReference type="InterPro" id="IPR018593">
    <property type="entry name" value="tRNA-endonuc_su_Sen15"/>
</dbReference>
<gene>
    <name evidence="5" type="ORF">Cpir12675_002493</name>
</gene>
<dbReference type="EMBL" id="JAWDJO010000049">
    <property type="protein sequence ID" value="KAL1897172.1"/>
    <property type="molecule type" value="Genomic_DNA"/>
</dbReference>
<dbReference type="Proteomes" id="UP001583280">
    <property type="component" value="Unassembled WGS sequence"/>
</dbReference>
<organism evidence="5 6">
    <name type="scientific">Ceratocystis pirilliformis</name>
    <dbReference type="NCBI Taxonomy" id="259994"/>
    <lineage>
        <taxon>Eukaryota</taxon>
        <taxon>Fungi</taxon>
        <taxon>Dikarya</taxon>
        <taxon>Ascomycota</taxon>
        <taxon>Pezizomycotina</taxon>
        <taxon>Sordariomycetes</taxon>
        <taxon>Hypocreomycetidae</taxon>
        <taxon>Microascales</taxon>
        <taxon>Ceratocystidaceae</taxon>
        <taxon>Ceratocystis</taxon>
    </lineage>
</organism>
<proteinExistence type="inferred from homology"/>
<dbReference type="PANTHER" id="PTHR28518:SF1">
    <property type="entry name" value="TRNA-SPLICING ENDONUCLEASE SUBUNIT SEN15"/>
    <property type="match status" value="1"/>
</dbReference>
<sequence>MSLNSSTTSSIMQTSSPSPGHVTSASPSTQELVNLVLHNLQNQHEWTGVKTHRLDHSSVNKCDGEFASLYKGSLPRPLISGLPPRRMYIHPDEQIAALEIEKQTGTRPTLGPEFEWVLPVHISEQWAIKDFTSMFAVIDALGDTRARKNWVRTFKQKRLMLAIVHNDSTVVYYLVHDGSVKPRQN</sequence>
<dbReference type="InterPro" id="IPR011856">
    <property type="entry name" value="tRNA_endonuc-like_dom_sf"/>
</dbReference>
<comment type="similarity">
    <text evidence="1">Belongs to the SEN15 family.</text>
</comment>
<evidence type="ECO:0000259" key="4">
    <source>
        <dbReference type="Pfam" id="PF09631"/>
    </source>
</evidence>
<dbReference type="PANTHER" id="PTHR28518">
    <property type="entry name" value="TRNA-SPLICING ENDONUCLEASE SUBUNIT SEN15"/>
    <property type="match status" value="1"/>
</dbReference>
<protein>
    <recommendedName>
        <fullName evidence="4">tRNA-splicing endonuclease subunit Sen15 domain-containing protein</fullName>
    </recommendedName>
</protein>
<dbReference type="SUPFAM" id="SSF53032">
    <property type="entry name" value="tRNA-intron endonuclease catalytic domain-like"/>
    <property type="match status" value="1"/>
</dbReference>
<evidence type="ECO:0000256" key="2">
    <source>
        <dbReference type="ARBA" id="ARBA00022694"/>
    </source>
</evidence>
<feature type="region of interest" description="Disordered" evidence="3">
    <location>
        <begin position="1"/>
        <end position="27"/>
    </location>
</feature>
<evidence type="ECO:0000313" key="5">
    <source>
        <dbReference type="EMBL" id="KAL1897172.1"/>
    </source>
</evidence>
<comment type="caution">
    <text evidence="5">The sequence shown here is derived from an EMBL/GenBank/DDBJ whole genome shotgun (WGS) entry which is preliminary data.</text>
</comment>
<evidence type="ECO:0000313" key="6">
    <source>
        <dbReference type="Proteomes" id="UP001583280"/>
    </source>
</evidence>
<accession>A0ABR3ZA85</accession>
<feature type="compositionally biased region" description="Low complexity" evidence="3">
    <location>
        <begin position="1"/>
        <end position="18"/>
    </location>
</feature>
<keyword evidence="2" id="KW-0819">tRNA processing</keyword>
<dbReference type="Pfam" id="PF09631">
    <property type="entry name" value="Sen15"/>
    <property type="match status" value="1"/>
</dbReference>
<reference evidence="5 6" key="1">
    <citation type="journal article" date="2024" name="IMA Fungus">
        <title>IMA Genome - F19 : A genome assembly and annotation guide to empower mycologists, including annotated draft genome sequences of Ceratocystis pirilliformis, Diaporthe australafricana, Fusarium ophioides, Paecilomyces lecythidis, and Sporothrix stenoceras.</title>
        <authorList>
            <person name="Aylward J."/>
            <person name="Wilson A.M."/>
            <person name="Visagie C.M."/>
            <person name="Spraker J."/>
            <person name="Barnes I."/>
            <person name="Buitendag C."/>
            <person name="Ceriani C."/>
            <person name="Del Mar Angel L."/>
            <person name="du Plessis D."/>
            <person name="Fuchs T."/>
            <person name="Gasser K."/>
            <person name="Kramer D."/>
            <person name="Li W."/>
            <person name="Munsamy K."/>
            <person name="Piso A."/>
            <person name="Price J.L."/>
            <person name="Sonnekus B."/>
            <person name="Thomas C."/>
            <person name="van der Nest A."/>
            <person name="van Dijk A."/>
            <person name="van Heerden A."/>
            <person name="van Vuuren N."/>
            <person name="Yilmaz N."/>
            <person name="Duong T.A."/>
            <person name="van der Merwe N.A."/>
            <person name="Wingfield M.J."/>
            <person name="Wingfield B.D."/>
        </authorList>
    </citation>
    <scope>NUCLEOTIDE SEQUENCE [LARGE SCALE GENOMIC DNA]</scope>
    <source>
        <strain evidence="5 6">CMW 12675</strain>
    </source>
</reference>